<dbReference type="AlphaFoldDB" id="A0A484HMB5"/>
<proteinExistence type="predicted"/>
<sequence length="72" mass="8158">MQKHHIKTTISDEGSLIIKELPFSPGDTVEITINTCYDKTKKGVSRYSLRGKPFQYPDPFGSVAENEWDALK</sequence>
<evidence type="ECO:0000313" key="1">
    <source>
        <dbReference type="EMBL" id="VEN74431.1"/>
    </source>
</evidence>
<gene>
    <name evidence="1" type="ORF">EPICR_40010</name>
</gene>
<name>A0A484HMB5_9BACT</name>
<accession>A0A484HMB5</accession>
<protein>
    <submittedName>
        <fullName evidence="1">Uncharacterized protein</fullName>
    </submittedName>
</protein>
<organism evidence="1">
    <name type="scientific">uncultured Desulfobacteraceae bacterium</name>
    <dbReference type="NCBI Taxonomy" id="218296"/>
    <lineage>
        <taxon>Bacteria</taxon>
        <taxon>Pseudomonadati</taxon>
        <taxon>Thermodesulfobacteriota</taxon>
        <taxon>Desulfobacteria</taxon>
        <taxon>Desulfobacterales</taxon>
        <taxon>Desulfobacteraceae</taxon>
        <taxon>environmental samples</taxon>
    </lineage>
</organism>
<reference evidence="1" key="1">
    <citation type="submission" date="2019-01" db="EMBL/GenBank/DDBJ databases">
        <authorList>
            <consortium name="Genoscope - CEA"/>
            <person name="William W."/>
        </authorList>
    </citation>
    <scope>NUCLEOTIDE SEQUENCE</scope>
    <source>
        <strain evidence="1">CR-1</strain>
    </source>
</reference>
<dbReference type="EMBL" id="CAACVI010000034">
    <property type="protein sequence ID" value="VEN74431.1"/>
    <property type="molecule type" value="Genomic_DNA"/>
</dbReference>